<gene>
    <name evidence="4" type="ORF">KME07_14850</name>
</gene>
<evidence type="ECO:0000313" key="5">
    <source>
        <dbReference type="Proteomes" id="UP000707356"/>
    </source>
</evidence>
<sequence length="145" mass="15951">MITSQSRLNNLSQLQAGVSSPLVLAIDDQEDSLFLLSCVLESFSCKFVGKATAEAALEFVKLHQPSLILLDLLLPDMHGAELVTLLRQQRNLSNVPIIATTGLAIFGDREQLLAAGFSDYLGKPYLLEDLEILVQRWGIPNWKAS</sequence>
<evidence type="ECO:0000256" key="2">
    <source>
        <dbReference type="PROSITE-ProRule" id="PRU00169"/>
    </source>
</evidence>
<reference evidence="4" key="2">
    <citation type="journal article" date="2022" name="Microbiol. Resour. Announc.">
        <title>Metagenome Sequencing to Explore Phylogenomics of Terrestrial Cyanobacteria.</title>
        <authorList>
            <person name="Ward R.D."/>
            <person name="Stajich J.E."/>
            <person name="Johansen J.R."/>
            <person name="Huntemann M."/>
            <person name="Clum A."/>
            <person name="Foster B."/>
            <person name="Foster B."/>
            <person name="Roux S."/>
            <person name="Palaniappan K."/>
            <person name="Varghese N."/>
            <person name="Mukherjee S."/>
            <person name="Reddy T.B.K."/>
            <person name="Daum C."/>
            <person name="Copeland A."/>
            <person name="Chen I.A."/>
            <person name="Ivanova N.N."/>
            <person name="Kyrpides N.C."/>
            <person name="Shapiro N."/>
            <person name="Eloe-Fadrosh E.A."/>
            <person name="Pietrasiak N."/>
        </authorList>
    </citation>
    <scope>NUCLEOTIDE SEQUENCE</scope>
    <source>
        <strain evidence="4">GSE-TBD4-15B</strain>
    </source>
</reference>
<dbReference type="Gene3D" id="3.40.50.2300">
    <property type="match status" value="1"/>
</dbReference>
<dbReference type="InterPro" id="IPR011006">
    <property type="entry name" value="CheY-like_superfamily"/>
</dbReference>
<dbReference type="SUPFAM" id="SSF52172">
    <property type="entry name" value="CheY-like"/>
    <property type="match status" value="1"/>
</dbReference>
<dbReference type="EMBL" id="JAHHHV010000070">
    <property type="protein sequence ID" value="MBW4466700.1"/>
    <property type="molecule type" value="Genomic_DNA"/>
</dbReference>
<dbReference type="PANTHER" id="PTHR44591:SF3">
    <property type="entry name" value="RESPONSE REGULATORY DOMAIN-CONTAINING PROTEIN"/>
    <property type="match status" value="1"/>
</dbReference>
<evidence type="ECO:0000259" key="3">
    <source>
        <dbReference type="PROSITE" id="PS50110"/>
    </source>
</evidence>
<comment type="caution">
    <text evidence="4">The sequence shown here is derived from an EMBL/GenBank/DDBJ whole genome shotgun (WGS) entry which is preliminary data.</text>
</comment>
<dbReference type="AlphaFoldDB" id="A0A951PCR5"/>
<dbReference type="GO" id="GO:0000160">
    <property type="term" value="P:phosphorelay signal transduction system"/>
    <property type="evidence" value="ECO:0007669"/>
    <property type="project" value="InterPro"/>
</dbReference>
<proteinExistence type="predicted"/>
<reference evidence="4" key="1">
    <citation type="submission" date="2021-05" db="EMBL/GenBank/DDBJ databases">
        <authorList>
            <person name="Pietrasiak N."/>
            <person name="Ward R."/>
            <person name="Stajich J.E."/>
            <person name="Kurbessoian T."/>
        </authorList>
    </citation>
    <scope>NUCLEOTIDE SEQUENCE</scope>
    <source>
        <strain evidence="4">GSE-TBD4-15B</strain>
    </source>
</reference>
<evidence type="ECO:0000256" key="1">
    <source>
        <dbReference type="ARBA" id="ARBA00022553"/>
    </source>
</evidence>
<name>A0A951PCR5_9CYAN</name>
<dbReference type="SMART" id="SM00448">
    <property type="entry name" value="REC"/>
    <property type="match status" value="1"/>
</dbReference>
<dbReference type="InterPro" id="IPR001789">
    <property type="entry name" value="Sig_transdc_resp-reg_receiver"/>
</dbReference>
<accession>A0A951PCR5</accession>
<dbReference type="Pfam" id="PF00072">
    <property type="entry name" value="Response_reg"/>
    <property type="match status" value="1"/>
</dbReference>
<dbReference type="PROSITE" id="PS50110">
    <property type="entry name" value="RESPONSE_REGULATORY"/>
    <property type="match status" value="1"/>
</dbReference>
<keyword evidence="1 2" id="KW-0597">Phosphoprotein</keyword>
<feature type="domain" description="Response regulatory" evidence="3">
    <location>
        <begin position="22"/>
        <end position="138"/>
    </location>
</feature>
<dbReference type="PANTHER" id="PTHR44591">
    <property type="entry name" value="STRESS RESPONSE REGULATOR PROTEIN 1"/>
    <property type="match status" value="1"/>
</dbReference>
<evidence type="ECO:0000313" key="4">
    <source>
        <dbReference type="EMBL" id="MBW4466700.1"/>
    </source>
</evidence>
<dbReference type="Proteomes" id="UP000707356">
    <property type="component" value="Unassembled WGS sequence"/>
</dbReference>
<feature type="modified residue" description="4-aspartylphosphate" evidence="2">
    <location>
        <position position="71"/>
    </location>
</feature>
<dbReference type="InterPro" id="IPR050595">
    <property type="entry name" value="Bact_response_regulator"/>
</dbReference>
<protein>
    <submittedName>
        <fullName evidence="4">Response regulator</fullName>
    </submittedName>
</protein>
<organism evidence="4 5">
    <name type="scientific">Pegethrix bostrychoides GSE-TBD4-15B</name>
    <dbReference type="NCBI Taxonomy" id="2839662"/>
    <lineage>
        <taxon>Bacteria</taxon>
        <taxon>Bacillati</taxon>
        <taxon>Cyanobacteriota</taxon>
        <taxon>Cyanophyceae</taxon>
        <taxon>Oculatellales</taxon>
        <taxon>Oculatellaceae</taxon>
        <taxon>Pegethrix</taxon>
    </lineage>
</organism>